<evidence type="ECO:0000313" key="4">
    <source>
        <dbReference type="Proteomes" id="UP000054166"/>
    </source>
</evidence>
<dbReference type="HOGENOM" id="CLU_523878_0_0_1"/>
<dbReference type="InterPro" id="IPR035992">
    <property type="entry name" value="Ricin_B-like_lectins"/>
</dbReference>
<feature type="compositionally biased region" description="Polar residues" evidence="2">
    <location>
        <begin position="260"/>
        <end position="274"/>
    </location>
</feature>
<name>A0A0C3BNX4_PILCF</name>
<feature type="compositionally biased region" description="Basic residues" evidence="2">
    <location>
        <begin position="405"/>
        <end position="414"/>
    </location>
</feature>
<feature type="compositionally biased region" description="Low complexity" evidence="2">
    <location>
        <begin position="488"/>
        <end position="499"/>
    </location>
</feature>
<accession>A0A0C3BNX4</accession>
<organism evidence="3 4">
    <name type="scientific">Piloderma croceum (strain F 1598)</name>
    <dbReference type="NCBI Taxonomy" id="765440"/>
    <lineage>
        <taxon>Eukaryota</taxon>
        <taxon>Fungi</taxon>
        <taxon>Dikarya</taxon>
        <taxon>Basidiomycota</taxon>
        <taxon>Agaricomycotina</taxon>
        <taxon>Agaricomycetes</taxon>
        <taxon>Agaricomycetidae</taxon>
        <taxon>Atheliales</taxon>
        <taxon>Atheliaceae</taxon>
        <taxon>Piloderma</taxon>
    </lineage>
</organism>
<evidence type="ECO:0000256" key="2">
    <source>
        <dbReference type="SAM" id="MobiDB-lite"/>
    </source>
</evidence>
<feature type="compositionally biased region" description="Basic and acidic residues" evidence="2">
    <location>
        <begin position="415"/>
        <end position="434"/>
    </location>
</feature>
<keyword evidence="1" id="KW-0175">Coiled coil</keyword>
<feature type="compositionally biased region" description="Acidic residues" evidence="2">
    <location>
        <begin position="278"/>
        <end position="293"/>
    </location>
</feature>
<feature type="region of interest" description="Disordered" evidence="2">
    <location>
        <begin position="484"/>
        <end position="504"/>
    </location>
</feature>
<protein>
    <recommendedName>
        <fullName evidence="5">Ricin B lectin domain-containing protein</fullName>
    </recommendedName>
</protein>
<feature type="region of interest" description="Disordered" evidence="2">
    <location>
        <begin position="257"/>
        <end position="297"/>
    </location>
</feature>
<dbReference type="STRING" id="765440.A0A0C3BNX4"/>
<keyword evidence="4" id="KW-1185">Reference proteome</keyword>
<evidence type="ECO:0000313" key="3">
    <source>
        <dbReference type="EMBL" id="KIM88168.1"/>
    </source>
</evidence>
<dbReference type="Gene3D" id="2.80.10.50">
    <property type="match status" value="1"/>
</dbReference>
<dbReference type="Proteomes" id="UP000054166">
    <property type="component" value="Unassembled WGS sequence"/>
</dbReference>
<evidence type="ECO:0008006" key="5">
    <source>
        <dbReference type="Google" id="ProtNLM"/>
    </source>
</evidence>
<feature type="region of interest" description="Disordered" evidence="2">
    <location>
        <begin position="385"/>
        <end position="434"/>
    </location>
</feature>
<reference evidence="4" key="2">
    <citation type="submission" date="2015-01" db="EMBL/GenBank/DDBJ databases">
        <title>Evolutionary Origins and Diversification of the Mycorrhizal Mutualists.</title>
        <authorList>
            <consortium name="DOE Joint Genome Institute"/>
            <consortium name="Mycorrhizal Genomics Consortium"/>
            <person name="Kohler A."/>
            <person name="Kuo A."/>
            <person name="Nagy L.G."/>
            <person name="Floudas D."/>
            <person name="Copeland A."/>
            <person name="Barry K.W."/>
            <person name="Cichocki N."/>
            <person name="Veneault-Fourrey C."/>
            <person name="LaButti K."/>
            <person name="Lindquist E.A."/>
            <person name="Lipzen A."/>
            <person name="Lundell T."/>
            <person name="Morin E."/>
            <person name="Murat C."/>
            <person name="Riley R."/>
            <person name="Ohm R."/>
            <person name="Sun H."/>
            <person name="Tunlid A."/>
            <person name="Henrissat B."/>
            <person name="Grigoriev I.V."/>
            <person name="Hibbett D.S."/>
            <person name="Martin F."/>
        </authorList>
    </citation>
    <scope>NUCLEOTIDE SEQUENCE [LARGE SCALE GENOMIC DNA]</scope>
    <source>
        <strain evidence="4">F 1598</strain>
    </source>
</reference>
<feature type="coiled-coil region" evidence="1">
    <location>
        <begin position="315"/>
        <end position="378"/>
    </location>
</feature>
<dbReference type="AlphaFoldDB" id="A0A0C3BNX4"/>
<dbReference type="InParanoid" id="A0A0C3BNX4"/>
<reference evidence="3 4" key="1">
    <citation type="submission" date="2014-04" db="EMBL/GenBank/DDBJ databases">
        <authorList>
            <consortium name="DOE Joint Genome Institute"/>
            <person name="Kuo A."/>
            <person name="Tarkka M."/>
            <person name="Buscot F."/>
            <person name="Kohler A."/>
            <person name="Nagy L.G."/>
            <person name="Floudas D."/>
            <person name="Copeland A."/>
            <person name="Barry K.W."/>
            <person name="Cichocki N."/>
            <person name="Veneault-Fourrey C."/>
            <person name="LaButti K."/>
            <person name="Lindquist E.A."/>
            <person name="Lipzen A."/>
            <person name="Lundell T."/>
            <person name="Morin E."/>
            <person name="Murat C."/>
            <person name="Sun H."/>
            <person name="Tunlid A."/>
            <person name="Henrissat B."/>
            <person name="Grigoriev I.V."/>
            <person name="Hibbett D.S."/>
            <person name="Martin F."/>
            <person name="Nordberg H.P."/>
            <person name="Cantor M.N."/>
            <person name="Hua S.X."/>
        </authorList>
    </citation>
    <scope>NUCLEOTIDE SEQUENCE [LARGE SCALE GENOMIC DNA]</scope>
    <source>
        <strain evidence="3 4">F 1598</strain>
    </source>
</reference>
<evidence type="ECO:0000256" key="1">
    <source>
        <dbReference type="SAM" id="Coils"/>
    </source>
</evidence>
<dbReference type="SUPFAM" id="SSF50370">
    <property type="entry name" value="Ricin B-like lectins"/>
    <property type="match status" value="1"/>
</dbReference>
<dbReference type="EMBL" id="KN832977">
    <property type="protein sequence ID" value="KIM88168.1"/>
    <property type="molecule type" value="Genomic_DNA"/>
</dbReference>
<sequence>MAPLDTGRYIITNCLHKRVAILPNATQYSTIVGGTQAQNSGEMWNVGLLSSGAYKIQNYGHGSFANGENGFLAKRGDGIVGGTHPQQWKIIEMPSKGEYCICPVVNVDICWSLVDNEPDYPIILGGPSTSRHNQWTFTRVSHVTGAPIQLAPTLAQRRQAEIEAQTISEDKRKAELEEKLGPEIKENIEKDEISRAEEVERKTLRKLLADKAEERRRVEVELMRKGNTKKKKMEAEDPLTVLESMRRIVEEERLGEEVQQVENQSQIELQSQRSELLGTEEEGEPLAEEDQMAEEQRQTGLEIKLEEKLANERRQIEIEAKVKVLEEKLANEERKAQAVEIKHEAELESQRRDHETKVKAMEERIQQAEGAAQMALITLAEEREKQRAAEQARPARVAEEAERKRLGKRLAKKKIQPELEMKRTNDDAKQSDLEDMRKEARRFDTGVVEKHKAKVVKHKVGHGSLPEEQVVIIEGQEDCESWLVLPDSTSSGGNGQSSSRPKTRCQYSWKKAKLWCLKSRSSGSSTMSL</sequence>
<gene>
    <name evidence="3" type="ORF">PILCRDRAFT_814083</name>
</gene>
<proteinExistence type="predicted"/>